<dbReference type="RefSeq" id="WP_106703312.1">
    <property type="nucleotide sequence ID" value="NZ_CP027666.1"/>
</dbReference>
<dbReference type="Proteomes" id="UP000239709">
    <property type="component" value="Chromosome"/>
</dbReference>
<keyword evidence="2" id="KW-1185">Reference proteome</keyword>
<sequence length="74" mass="8295">MPLNTEPNFHEAGRRYFQAYSPGDDFYELLIDTHRDLTDAQSAQLNARLILLLANHIGDIAVLREALQAARDGA</sequence>
<dbReference type="OrthoDB" id="6460891at2"/>
<evidence type="ECO:0000313" key="2">
    <source>
        <dbReference type="Proteomes" id="UP000239709"/>
    </source>
</evidence>
<organism evidence="1 2">
    <name type="scientific">Ottowia oryzae</name>
    <dbReference type="NCBI Taxonomy" id="2109914"/>
    <lineage>
        <taxon>Bacteria</taxon>
        <taxon>Pseudomonadati</taxon>
        <taxon>Pseudomonadota</taxon>
        <taxon>Betaproteobacteria</taxon>
        <taxon>Burkholderiales</taxon>
        <taxon>Comamonadaceae</taxon>
        <taxon>Ottowia</taxon>
    </lineage>
</organism>
<evidence type="ECO:0000313" key="1">
    <source>
        <dbReference type="EMBL" id="AVO34760.1"/>
    </source>
</evidence>
<name>A0A2S0MFW8_9BURK</name>
<dbReference type="AlphaFoldDB" id="A0A2S0MFW8"/>
<reference evidence="1 2" key="1">
    <citation type="submission" date="2018-03" db="EMBL/GenBank/DDBJ databases">
        <title>Genome sequencing of Ottowia sp.</title>
        <authorList>
            <person name="Kim S.-J."/>
            <person name="Heo J."/>
            <person name="Kwon S.-W."/>
        </authorList>
    </citation>
    <scope>NUCLEOTIDE SEQUENCE [LARGE SCALE GENOMIC DNA]</scope>
    <source>
        <strain evidence="1 2">KADR8-3</strain>
    </source>
</reference>
<protein>
    <submittedName>
        <fullName evidence="1">Small subunit of monooxygenase</fullName>
    </submittedName>
</protein>
<keyword evidence="1" id="KW-0560">Oxidoreductase</keyword>
<accession>A0A2S0MFW8</accession>
<gene>
    <name evidence="1" type="ORF">C6570_11360</name>
</gene>
<dbReference type="KEGG" id="otk:C6570_11360"/>
<dbReference type="Pfam" id="PF10932">
    <property type="entry name" value="DUF2783"/>
    <property type="match status" value="1"/>
</dbReference>
<dbReference type="GO" id="GO:0004497">
    <property type="term" value="F:monooxygenase activity"/>
    <property type="evidence" value="ECO:0007669"/>
    <property type="project" value="UniProtKB-KW"/>
</dbReference>
<proteinExistence type="predicted"/>
<dbReference type="InterPro" id="IPR021233">
    <property type="entry name" value="DUF2783"/>
</dbReference>
<keyword evidence="1" id="KW-0503">Monooxygenase</keyword>
<dbReference type="EMBL" id="CP027666">
    <property type="protein sequence ID" value="AVO34760.1"/>
    <property type="molecule type" value="Genomic_DNA"/>
</dbReference>